<proteinExistence type="predicted"/>
<dbReference type="CDD" id="cd00130">
    <property type="entry name" value="PAS"/>
    <property type="match status" value="1"/>
</dbReference>
<keyword evidence="3" id="KW-1185">Reference proteome</keyword>
<dbReference type="InterPro" id="IPR000014">
    <property type="entry name" value="PAS"/>
</dbReference>
<dbReference type="SUPFAM" id="SSF55785">
    <property type="entry name" value="PYP-like sensor domain (PAS domain)"/>
    <property type="match status" value="1"/>
</dbReference>
<accession>A0ABP6P428</accession>
<reference evidence="3" key="1">
    <citation type="journal article" date="2019" name="Int. J. Syst. Evol. Microbiol.">
        <title>The Global Catalogue of Microorganisms (GCM) 10K type strain sequencing project: providing services to taxonomists for standard genome sequencing and annotation.</title>
        <authorList>
            <consortium name="The Broad Institute Genomics Platform"/>
            <consortium name="The Broad Institute Genome Sequencing Center for Infectious Disease"/>
            <person name="Wu L."/>
            <person name="Ma J."/>
        </authorList>
    </citation>
    <scope>NUCLEOTIDE SEQUENCE [LARGE SCALE GENOMIC DNA]</scope>
    <source>
        <strain evidence="3">JCM 9373</strain>
    </source>
</reference>
<dbReference type="Gene3D" id="3.30.450.20">
    <property type="entry name" value="PAS domain"/>
    <property type="match status" value="1"/>
</dbReference>
<dbReference type="RefSeq" id="WP_344866533.1">
    <property type="nucleotide sequence ID" value="NZ_BAAAUT010000094.1"/>
</dbReference>
<comment type="caution">
    <text evidence="2">The sequence shown here is derived from an EMBL/GenBank/DDBJ whole genome shotgun (WGS) entry which is preliminary data.</text>
</comment>
<organism evidence="2 3">
    <name type="scientific">Planomonospora alba</name>
    <dbReference type="NCBI Taxonomy" id="161354"/>
    <lineage>
        <taxon>Bacteria</taxon>
        <taxon>Bacillati</taxon>
        <taxon>Actinomycetota</taxon>
        <taxon>Actinomycetes</taxon>
        <taxon>Streptosporangiales</taxon>
        <taxon>Streptosporangiaceae</taxon>
        <taxon>Planomonospora</taxon>
    </lineage>
</organism>
<dbReference type="EMBL" id="BAAAUT010000094">
    <property type="protein sequence ID" value="GAA3165932.1"/>
    <property type="molecule type" value="Genomic_DNA"/>
</dbReference>
<dbReference type="NCBIfam" id="TIGR00229">
    <property type="entry name" value="sensory_box"/>
    <property type="match status" value="1"/>
</dbReference>
<name>A0ABP6P428_9ACTN</name>
<evidence type="ECO:0000259" key="1">
    <source>
        <dbReference type="Pfam" id="PF08447"/>
    </source>
</evidence>
<dbReference type="InterPro" id="IPR035965">
    <property type="entry name" value="PAS-like_dom_sf"/>
</dbReference>
<evidence type="ECO:0000313" key="3">
    <source>
        <dbReference type="Proteomes" id="UP001500320"/>
    </source>
</evidence>
<dbReference type="Pfam" id="PF08447">
    <property type="entry name" value="PAS_3"/>
    <property type="match status" value="1"/>
</dbReference>
<evidence type="ECO:0000313" key="2">
    <source>
        <dbReference type="EMBL" id="GAA3165932.1"/>
    </source>
</evidence>
<feature type="domain" description="PAS fold-3" evidence="1">
    <location>
        <begin position="36"/>
        <end position="104"/>
    </location>
</feature>
<protein>
    <recommendedName>
        <fullName evidence="1">PAS fold-3 domain-containing protein</fullName>
    </recommendedName>
</protein>
<dbReference type="InterPro" id="IPR013655">
    <property type="entry name" value="PAS_fold_3"/>
</dbReference>
<sequence length="462" mass="49380">MAFSGLAAPSEAEQVIGTDELFFSTTDRHGLIRSGNSVFVRISGFSVEELVGAPHNIVRHPDMPAGVFRLVWDRLLSGRPAGAYVQNLAKDGSRYWVFATMTPSEDGFLSVRMAPRADLLGAVKQVYRQVAAAEAEAAERDGLNRREVAQVGMERLEHALRELGFGSHDEFLTEALTTEVAARGRLASATYARPWAQGPIAEVLAGAGALETLLADTVRRLEGYRAFSDRLARSSAQVLGVARRLDRMVAAAQTASTLAAGTAPVLHNVSRVMATSARTAVTALELLVPGLAALRSDLADLRFRIALSALHNDMVAAFAAEVVDDVAPPASLQEVPLLCDAVQESVAEMAATAQRVNRALHEIVAGLAEAGERLEEFRRLLGQWRILVMRHGAEDALGDLVDSIDDEFAASWDGMHMLRALSREFESSAVPLGVEAPAAQIGRIRAAATASRDAATAAQDAS</sequence>
<dbReference type="Proteomes" id="UP001500320">
    <property type="component" value="Unassembled WGS sequence"/>
</dbReference>
<gene>
    <name evidence="2" type="ORF">GCM10010466_65920</name>
</gene>